<keyword evidence="3" id="KW-1185">Reference proteome</keyword>
<organism evidence="2 3">
    <name type="scientific">Paenibacillus filicis</name>
    <dbReference type="NCBI Taxonomy" id="669464"/>
    <lineage>
        <taxon>Bacteria</taxon>
        <taxon>Bacillati</taxon>
        <taxon>Bacillota</taxon>
        <taxon>Bacilli</taxon>
        <taxon>Bacillales</taxon>
        <taxon>Paenibacillaceae</taxon>
        <taxon>Paenibacillus</taxon>
    </lineage>
</organism>
<dbReference type="RefSeq" id="WP_341415439.1">
    <property type="nucleotide sequence ID" value="NZ_JBBPCC010000005.1"/>
</dbReference>
<gene>
    <name evidence="2" type="ORF">WMW72_10700</name>
</gene>
<keyword evidence="1" id="KW-0175">Coiled coil</keyword>
<feature type="coiled-coil region" evidence="1">
    <location>
        <begin position="112"/>
        <end position="202"/>
    </location>
</feature>
<evidence type="ECO:0000313" key="2">
    <source>
        <dbReference type="EMBL" id="MEK8128372.1"/>
    </source>
</evidence>
<dbReference type="Proteomes" id="UP001469365">
    <property type="component" value="Unassembled WGS sequence"/>
</dbReference>
<evidence type="ECO:0008006" key="4">
    <source>
        <dbReference type="Google" id="ProtNLM"/>
    </source>
</evidence>
<protein>
    <recommendedName>
        <fullName evidence="4">Chromosome partition protein Smc</fullName>
    </recommendedName>
</protein>
<reference evidence="2 3" key="1">
    <citation type="submission" date="2024-04" db="EMBL/GenBank/DDBJ databases">
        <title>draft genome sequnece of Paenibacillus filicis.</title>
        <authorList>
            <person name="Kim D.-U."/>
        </authorList>
    </citation>
    <scope>NUCLEOTIDE SEQUENCE [LARGE SCALE GENOMIC DNA]</scope>
    <source>
        <strain evidence="2 3">KACC14197</strain>
    </source>
</reference>
<evidence type="ECO:0000256" key="1">
    <source>
        <dbReference type="SAM" id="Coils"/>
    </source>
</evidence>
<feature type="coiled-coil region" evidence="1">
    <location>
        <begin position="1"/>
        <end position="53"/>
    </location>
</feature>
<proteinExistence type="predicted"/>
<comment type="caution">
    <text evidence="2">The sequence shown here is derived from an EMBL/GenBank/DDBJ whole genome shotgun (WGS) entry which is preliminary data.</text>
</comment>
<dbReference type="EMBL" id="JBBPCC010000005">
    <property type="protein sequence ID" value="MEK8128372.1"/>
    <property type="molecule type" value="Genomic_DNA"/>
</dbReference>
<evidence type="ECO:0000313" key="3">
    <source>
        <dbReference type="Proteomes" id="UP001469365"/>
    </source>
</evidence>
<name>A0ABU9DHN7_9BACL</name>
<sequence>MSTLTAEIVELEKQLEAANERVRMFAGIDVNANRQALTDVDSITAELERKREEFGRQQEIEQKIEGEGITFQVPGVDFTKLPADLIKLIDGVVRADRRRIYAEESVRYDALVESTKERLEAADAREKEFKQQNDTLYETNRKLTAENAELNSENARLTEENGMLKGENDDLHARLKNATNQIEEADQEIKRLNSHVDELRAAQVFGERKAQNVIDVTPNEAEDLQDVVNRIVGIQHINGNWHEVVKEDGSKIVVHQSELPELQKQVQQQVPSFRGEDTPSLPGGDQFHTPEATALVVPQFPVPTGAGLHVEAGGAAEDSPGVGASKTLEERVAELERHCFGRVNGEVA</sequence>
<accession>A0ABU9DHN7</accession>